<evidence type="ECO:0000256" key="2">
    <source>
        <dbReference type="ARBA" id="ARBA00022679"/>
    </source>
</evidence>
<dbReference type="InterPro" id="IPR002495">
    <property type="entry name" value="Glyco_trans_8"/>
</dbReference>
<dbReference type="PANTHER" id="PTHR13778:SF47">
    <property type="entry name" value="LIPOPOLYSACCHARIDE 1,3-GALACTOSYLTRANSFERASE"/>
    <property type="match status" value="1"/>
</dbReference>
<evidence type="ECO:0000256" key="3">
    <source>
        <dbReference type="ARBA" id="ARBA00022723"/>
    </source>
</evidence>
<keyword evidence="1" id="KW-0328">Glycosyltransferase</keyword>
<organism evidence="4 5">
    <name type="scientific">Phocaeicola dorei</name>
    <dbReference type="NCBI Taxonomy" id="357276"/>
    <lineage>
        <taxon>Bacteria</taxon>
        <taxon>Pseudomonadati</taxon>
        <taxon>Bacteroidota</taxon>
        <taxon>Bacteroidia</taxon>
        <taxon>Bacteroidales</taxon>
        <taxon>Bacteroidaceae</taxon>
        <taxon>Phocaeicola</taxon>
    </lineage>
</organism>
<comment type="caution">
    <text evidence="4">The sequence shown here is derived from an EMBL/GenBank/DDBJ whole genome shotgun (WGS) entry which is preliminary data.</text>
</comment>
<dbReference type="InterPro" id="IPR050748">
    <property type="entry name" value="Glycosyltrans_8_dom-fam"/>
</dbReference>
<evidence type="ECO:0000313" key="5">
    <source>
        <dbReference type="Proteomes" id="UP000294527"/>
    </source>
</evidence>
<evidence type="ECO:0000256" key="1">
    <source>
        <dbReference type="ARBA" id="ARBA00022676"/>
    </source>
</evidence>
<dbReference type="SUPFAM" id="SSF53448">
    <property type="entry name" value="Nucleotide-diphospho-sugar transferases"/>
    <property type="match status" value="1"/>
</dbReference>
<dbReference type="Gene3D" id="3.90.550.10">
    <property type="entry name" value="Spore Coat Polysaccharide Biosynthesis Protein SpsA, Chain A"/>
    <property type="match status" value="1"/>
</dbReference>
<gene>
    <name evidence="4" type="ORF">E1I98_08255</name>
</gene>
<reference evidence="4 5" key="1">
    <citation type="journal article" date="2019" name="Nat. Microbiol.">
        <title>Genomic variation and strain-specific functional adaptation in the human gut microbiome during early life.</title>
        <authorList>
            <person name="Vatanen T."/>
            <person name="Plichta D.R."/>
            <person name="Somani J."/>
            <person name="Munch P.C."/>
            <person name="Arthur T.D."/>
            <person name="Hall A.B."/>
            <person name="Rudolf S."/>
            <person name="Oakeley E.J."/>
            <person name="Ke X."/>
            <person name="Young R.A."/>
            <person name="Haiser H.J."/>
            <person name="Kolde R."/>
            <person name="Yassour M."/>
            <person name="Luopajarvi K."/>
            <person name="Siljander H."/>
            <person name="Virtanen S.M."/>
            <person name="Ilonen J."/>
            <person name="Uibo R."/>
            <person name="Tillmann V."/>
            <person name="Mokurov S."/>
            <person name="Dorshakova N."/>
            <person name="Porter J.A."/>
            <person name="McHardy A.C."/>
            <person name="Lahdesmaki H."/>
            <person name="Vlamakis H."/>
            <person name="Huttenhower C."/>
            <person name="Knip M."/>
            <person name="Xavier R.J."/>
        </authorList>
    </citation>
    <scope>NUCLEOTIDE SEQUENCE [LARGE SCALE GENOMIC DNA]</scope>
    <source>
        <strain evidence="4 5">RJX1047</strain>
    </source>
</reference>
<proteinExistence type="predicted"/>
<evidence type="ECO:0000313" key="4">
    <source>
        <dbReference type="EMBL" id="TDA76349.1"/>
    </source>
</evidence>
<dbReference type="GO" id="GO:0046872">
    <property type="term" value="F:metal ion binding"/>
    <property type="evidence" value="ECO:0007669"/>
    <property type="project" value="UniProtKB-KW"/>
</dbReference>
<dbReference type="Pfam" id="PF01501">
    <property type="entry name" value="Glyco_transf_8"/>
    <property type="match status" value="1"/>
</dbReference>
<dbReference type="RefSeq" id="WP_132140560.1">
    <property type="nucleotide sequence ID" value="NZ_CAXSRD010000002.1"/>
</dbReference>
<dbReference type="Proteomes" id="UP000294527">
    <property type="component" value="Unassembled WGS sequence"/>
</dbReference>
<dbReference type="InterPro" id="IPR029044">
    <property type="entry name" value="Nucleotide-diphossugar_trans"/>
</dbReference>
<dbReference type="CDD" id="cd04194">
    <property type="entry name" value="GT8_A4GalT_like"/>
    <property type="match status" value="1"/>
</dbReference>
<protein>
    <submittedName>
        <fullName evidence="4">Glycosyltransferase family 8 protein</fullName>
    </submittedName>
</protein>
<name>A0A4R4GI21_9BACT</name>
<keyword evidence="3" id="KW-0479">Metal-binding</keyword>
<dbReference type="PANTHER" id="PTHR13778">
    <property type="entry name" value="GLYCOSYLTRANSFERASE 8 DOMAIN-CONTAINING PROTEIN"/>
    <property type="match status" value="1"/>
</dbReference>
<sequence length="312" mass="36785">MISSPMHIAFCVNDHYAEYILVSIKGLLENNSDPLVIHILSDYISDKNTNRLKKLVGLYPNAILDIVIVDDSKLKDLKDTWTIYTWYRVLLPEILDASVHRVLYLDADTLVSENIEELFSLDMTGKAIAGTVDFQSKDKSTYQRCGYEAEKEYVCAGVMMMNLDYWREHDIANKIIDWGRDYNDRIQYPDQDAINYICRDMKLLLPLKYDIIDGFFQDDYYFQNYPQELRECIESPAIIHYAGQAPWVVEISNHLLQDEWERYNKLLSNPVKKVYQSTGFLKLKVIIYRLLHHNTRRKIKRQNIINRQNYDS</sequence>
<dbReference type="GO" id="GO:0016757">
    <property type="term" value="F:glycosyltransferase activity"/>
    <property type="evidence" value="ECO:0007669"/>
    <property type="project" value="UniProtKB-KW"/>
</dbReference>
<dbReference type="EMBL" id="SLTU01000001">
    <property type="protein sequence ID" value="TDA76349.1"/>
    <property type="molecule type" value="Genomic_DNA"/>
</dbReference>
<dbReference type="AlphaFoldDB" id="A0A4R4GI21"/>
<accession>A0A4R4GI21</accession>
<keyword evidence="2 4" id="KW-0808">Transferase</keyword>